<dbReference type="Pfam" id="PF05036">
    <property type="entry name" value="SPOR"/>
    <property type="match status" value="1"/>
</dbReference>
<dbReference type="Proteomes" id="UP001500791">
    <property type="component" value="Unassembled WGS sequence"/>
</dbReference>
<name>A0ABN0YEU8_9CAUL</name>
<proteinExistence type="predicted"/>
<feature type="domain" description="SPOR" evidence="3">
    <location>
        <begin position="114"/>
        <end position="197"/>
    </location>
</feature>
<protein>
    <recommendedName>
        <fullName evidence="3">SPOR domain-containing protein</fullName>
    </recommendedName>
</protein>
<evidence type="ECO:0000256" key="2">
    <source>
        <dbReference type="SAM" id="SignalP"/>
    </source>
</evidence>
<accession>A0ABN0YEU8</accession>
<evidence type="ECO:0000313" key="5">
    <source>
        <dbReference type="Proteomes" id="UP001500791"/>
    </source>
</evidence>
<feature type="signal peptide" evidence="2">
    <location>
        <begin position="1"/>
        <end position="23"/>
    </location>
</feature>
<feature type="chain" id="PRO_5046530230" description="SPOR domain-containing protein" evidence="2">
    <location>
        <begin position="24"/>
        <end position="197"/>
    </location>
</feature>
<reference evidence="4 5" key="1">
    <citation type="journal article" date="2019" name="Int. J. Syst. Evol. Microbiol.">
        <title>The Global Catalogue of Microorganisms (GCM) 10K type strain sequencing project: providing services to taxonomists for standard genome sequencing and annotation.</title>
        <authorList>
            <consortium name="The Broad Institute Genomics Platform"/>
            <consortium name="The Broad Institute Genome Sequencing Center for Infectious Disease"/>
            <person name="Wu L."/>
            <person name="Ma J."/>
        </authorList>
    </citation>
    <scope>NUCLEOTIDE SEQUENCE [LARGE SCALE GENOMIC DNA]</scope>
    <source>
        <strain evidence="4 5">JCM 13476</strain>
    </source>
</reference>
<evidence type="ECO:0000313" key="4">
    <source>
        <dbReference type="EMBL" id="GAA0393160.1"/>
    </source>
</evidence>
<gene>
    <name evidence="4" type="ORF">GCM10009093_19660</name>
</gene>
<dbReference type="EMBL" id="BAAAEJ010000007">
    <property type="protein sequence ID" value="GAA0393160.1"/>
    <property type="molecule type" value="Genomic_DNA"/>
</dbReference>
<keyword evidence="5" id="KW-1185">Reference proteome</keyword>
<dbReference type="SUPFAM" id="SSF110997">
    <property type="entry name" value="Sporulation related repeat"/>
    <property type="match status" value="1"/>
</dbReference>
<dbReference type="Gene3D" id="3.30.70.1070">
    <property type="entry name" value="Sporulation related repeat"/>
    <property type="match status" value="1"/>
</dbReference>
<evidence type="ECO:0000256" key="1">
    <source>
        <dbReference type="SAM" id="MobiDB-lite"/>
    </source>
</evidence>
<dbReference type="InterPro" id="IPR036680">
    <property type="entry name" value="SPOR-like_sf"/>
</dbReference>
<sequence>MRPLMSLAAVAMLVAACDTASDAQPSAYQAWADKVATIPLTPASDAGISSDAPRVTLPLDPQKPQPDAKPSTGMKVELVSPHQLWDLRDGPVKLPAIEVSEGPSVTAPANTPAPATTGARTIQLGAFSTQQQAQTAWDRLASGSNRTALAGLSPRFDPVQVNGRTLIRLRVSASAQQAHSLCQSIAAADPWCQSPAT</sequence>
<dbReference type="InterPro" id="IPR007730">
    <property type="entry name" value="SPOR-like_dom"/>
</dbReference>
<organism evidence="4 5">
    <name type="scientific">Brevundimonas terrae</name>
    <dbReference type="NCBI Taxonomy" id="363631"/>
    <lineage>
        <taxon>Bacteria</taxon>
        <taxon>Pseudomonadati</taxon>
        <taxon>Pseudomonadota</taxon>
        <taxon>Alphaproteobacteria</taxon>
        <taxon>Caulobacterales</taxon>
        <taxon>Caulobacteraceae</taxon>
        <taxon>Brevundimonas</taxon>
    </lineage>
</organism>
<dbReference type="PROSITE" id="PS51257">
    <property type="entry name" value="PROKAR_LIPOPROTEIN"/>
    <property type="match status" value="1"/>
</dbReference>
<dbReference type="PROSITE" id="PS51724">
    <property type="entry name" value="SPOR"/>
    <property type="match status" value="1"/>
</dbReference>
<comment type="caution">
    <text evidence="4">The sequence shown here is derived from an EMBL/GenBank/DDBJ whole genome shotgun (WGS) entry which is preliminary data.</text>
</comment>
<keyword evidence="2" id="KW-0732">Signal</keyword>
<feature type="region of interest" description="Disordered" evidence="1">
    <location>
        <begin position="43"/>
        <end position="73"/>
    </location>
</feature>
<evidence type="ECO:0000259" key="3">
    <source>
        <dbReference type="PROSITE" id="PS51724"/>
    </source>
</evidence>